<evidence type="ECO:0000259" key="6">
    <source>
        <dbReference type="Pfam" id="PF00483"/>
    </source>
</evidence>
<dbReference type="Gene3D" id="3.90.550.10">
    <property type="entry name" value="Spore Coat Polysaccharide Biosynthesis Protein SpsA, Chain A"/>
    <property type="match status" value="1"/>
</dbReference>
<dbReference type="CDD" id="cd02541">
    <property type="entry name" value="UGPase_prokaryotic"/>
    <property type="match status" value="1"/>
</dbReference>
<comment type="catalytic activity">
    <reaction evidence="5">
        <text>alpha-D-glucose 1-phosphate + UTP + H(+) = UDP-alpha-D-glucose + diphosphate</text>
        <dbReference type="Rhea" id="RHEA:19889"/>
        <dbReference type="ChEBI" id="CHEBI:15378"/>
        <dbReference type="ChEBI" id="CHEBI:33019"/>
        <dbReference type="ChEBI" id="CHEBI:46398"/>
        <dbReference type="ChEBI" id="CHEBI:58601"/>
        <dbReference type="ChEBI" id="CHEBI:58885"/>
        <dbReference type="EC" id="2.7.7.9"/>
    </reaction>
</comment>
<dbReference type="InterPro" id="IPR005771">
    <property type="entry name" value="GalU_uridylyltTrfase_bac/arc"/>
</dbReference>
<evidence type="ECO:0000256" key="2">
    <source>
        <dbReference type="ARBA" id="ARBA00012415"/>
    </source>
</evidence>
<dbReference type="PANTHER" id="PTHR43197:SF1">
    <property type="entry name" value="UTP--GLUCOSE-1-PHOSPHATE URIDYLYLTRANSFERASE"/>
    <property type="match status" value="1"/>
</dbReference>
<sequence>MVNIRKAIIPAAGYGTRSLPITKVVPKELFPIGSKPAIHYVVEEAVAAGIEEILIVVSRNKNMIIDYFDRSLELEAFLEKKNKLHLLEKTKTPDVKIQFTRQPFAMGLGDAILQGKNFVGDEPFAVLLPDDLFLFDEVAPLAEMIENYNPSTSTILGLKKVELESLKNYGVVEQTELSSDVHRITGIIEKPEKNPPSDLAVIGRYVLSPRIFSILETLEPGVGDEIQLTDAIAELLKQQTCLGKVISAERFDIGVEDEYVALVNRINARRD</sequence>
<reference evidence="7 8" key="1">
    <citation type="journal article" date="2014" name="Genome Announc.">
        <title>Draft Genome Sequences of Three Alkaliphilic Bacillus Strains, Bacillus wakoensis JCM 9140T, Bacillus akibai JCM 9157T, and Bacillus hemicellulosilyticus JCM 9152T.</title>
        <authorList>
            <person name="Yuki M."/>
            <person name="Oshima K."/>
            <person name="Suda W."/>
            <person name="Oshida Y."/>
            <person name="Kitamura K."/>
            <person name="Iida T."/>
            <person name="Hattori M."/>
            <person name="Ohkuma M."/>
        </authorList>
    </citation>
    <scope>NUCLEOTIDE SEQUENCE [LARGE SCALE GENOMIC DNA]</scope>
    <source>
        <strain evidence="7 8">JCM 9157</strain>
    </source>
</reference>
<evidence type="ECO:0000256" key="3">
    <source>
        <dbReference type="ARBA" id="ARBA00022679"/>
    </source>
</evidence>
<keyword evidence="4 7" id="KW-0548">Nucleotidyltransferase</keyword>
<dbReference type="InterPro" id="IPR005835">
    <property type="entry name" value="NTP_transferase_dom"/>
</dbReference>
<name>W4QV06_HALA3</name>
<evidence type="ECO:0000313" key="7">
    <source>
        <dbReference type="EMBL" id="GAE35911.1"/>
    </source>
</evidence>
<dbReference type="GO" id="GO:0006011">
    <property type="term" value="P:UDP-alpha-D-glucose metabolic process"/>
    <property type="evidence" value="ECO:0007669"/>
    <property type="project" value="InterPro"/>
</dbReference>
<evidence type="ECO:0000313" key="8">
    <source>
        <dbReference type="Proteomes" id="UP000018896"/>
    </source>
</evidence>
<feature type="domain" description="Nucleotidyl transferase" evidence="6">
    <location>
        <begin position="6"/>
        <end position="264"/>
    </location>
</feature>
<dbReference type="PANTHER" id="PTHR43197">
    <property type="entry name" value="UTP--GLUCOSE-1-PHOSPHATE URIDYLYLTRANSFERASE"/>
    <property type="match status" value="1"/>
</dbReference>
<dbReference type="EMBL" id="BAUV01000025">
    <property type="protein sequence ID" value="GAE35911.1"/>
    <property type="molecule type" value="Genomic_DNA"/>
</dbReference>
<evidence type="ECO:0000256" key="4">
    <source>
        <dbReference type="ARBA" id="ARBA00022695"/>
    </source>
</evidence>
<dbReference type="OrthoDB" id="9803871at2"/>
<dbReference type="Pfam" id="PF00483">
    <property type="entry name" value="NTP_transferase"/>
    <property type="match status" value="1"/>
</dbReference>
<dbReference type="AlphaFoldDB" id="W4QV06"/>
<dbReference type="STRING" id="1236973.JCM9157_3050"/>
<dbReference type="InterPro" id="IPR029044">
    <property type="entry name" value="Nucleotide-diphossugar_trans"/>
</dbReference>
<comment type="caution">
    <text evidence="7">The sequence shown here is derived from an EMBL/GenBank/DDBJ whole genome shotgun (WGS) entry which is preliminary data.</text>
</comment>
<keyword evidence="3 7" id="KW-0808">Transferase</keyword>
<evidence type="ECO:0000256" key="1">
    <source>
        <dbReference type="ARBA" id="ARBA00006890"/>
    </source>
</evidence>
<accession>W4QV06</accession>
<dbReference type="EC" id="2.7.7.9" evidence="2"/>
<proteinExistence type="inferred from homology"/>
<evidence type="ECO:0000256" key="5">
    <source>
        <dbReference type="ARBA" id="ARBA00048128"/>
    </source>
</evidence>
<dbReference type="eggNOG" id="COG1210">
    <property type="taxonomic scope" value="Bacteria"/>
</dbReference>
<comment type="similarity">
    <text evidence="1">Belongs to the UDPGP type 2 family.</text>
</comment>
<dbReference type="SUPFAM" id="SSF53448">
    <property type="entry name" value="Nucleotide-diphospho-sugar transferases"/>
    <property type="match status" value="1"/>
</dbReference>
<organism evidence="7 8">
    <name type="scientific">Halalkalibacter akibai (strain ATCC 43226 / DSM 21942 / CIP 109018 / JCM 9157 / 1139)</name>
    <name type="common">Bacillus akibai</name>
    <dbReference type="NCBI Taxonomy" id="1236973"/>
    <lineage>
        <taxon>Bacteria</taxon>
        <taxon>Bacillati</taxon>
        <taxon>Bacillota</taxon>
        <taxon>Bacilli</taxon>
        <taxon>Bacillales</taxon>
        <taxon>Bacillaceae</taxon>
        <taxon>Halalkalibacter</taxon>
    </lineage>
</organism>
<dbReference type="Proteomes" id="UP000018896">
    <property type="component" value="Unassembled WGS sequence"/>
</dbReference>
<keyword evidence="8" id="KW-1185">Reference proteome</keyword>
<protein>
    <recommendedName>
        <fullName evidence="2">UTP--glucose-1-phosphate uridylyltransferase</fullName>
        <ecNumber evidence="2">2.7.7.9</ecNumber>
    </recommendedName>
</protein>
<dbReference type="RefSeq" id="WP_035665548.1">
    <property type="nucleotide sequence ID" value="NZ_BAUV01000025.1"/>
</dbReference>
<gene>
    <name evidence="7" type="ORF">JCM9157_3050</name>
</gene>
<dbReference type="GO" id="GO:0003983">
    <property type="term" value="F:UTP:glucose-1-phosphate uridylyltransferase activity"/>
    <property type="evidence" value="ECO:0007669"/>
    <property type="project" value="UniProtKB-EC"/>
</dbReference>